<dbReference type="NCBIfam" id="TIGR02292">
    <property type="entry name" value="ygfB_yecA"/>
    <property type="match status" value="1"/>
</dbReference>
<comment type="caution">
    <text evidence="1">The sequence shown here is derived from an EMBL/GenBank/DDBJ whole genome shotgun (WGS) entry which is preliminary data.</text>
</comment>
<organism evidence="1 2">
    <name type="scientific">Ferrimonas gelatinilytica</name>
    <dbReference type="NCBI Taxonomy" id="1255257"/>
    <lineage>
        <taxon>Bacteria</taxon>
        <taxon>Pseudomonadati</taxon>
        <taxon>Pseudomonadota</taxon>
        <taxon>Gammaproteobacteria</taxon>
        <taxon>Alteromonadales</taxon>
        <taxon>Ferrimonadaceae</taxon>
        <taxon>Ferrimonas</taxon>
    </lineage>
</organism>
<sequence length="208" mass="23775">MKFKLTKHEEKQLGVLLEDCVTRGGLGLNQAKGFLAHLHCHPRTLDPSLWSSAIAGVEPEKSYWPFEADTMDSLFMLYNQVHQEVVMKSRPLPTLMEEHLQALERREIHQPLREWLAGYYFGYQWLRDAWKEVSDEEQLEEIAACAELLGYVATLGSEEPHAVAWRNGAEPEPTLLIDAVKDALNYMQSWHSKEATKQDSTTSSPLSH</sequence>
<dbReference type="Proteomes" id="UP001501600">
    <property type="component" value="Unassembled WGS sequence"/>
</dbReference>
<evidence type="ECO:0000313" key="2">
    <source>
        <dbReference type="Proteomes" id="UP001501600"/>
    </source>
</evidence>
<accession>A0ABP9SHE3</accession>
<keyword evidence="2" id="KW-1185">Reference proteome</keyword>
<dbReference type="InterPro" id="IPR011978">
    <property type="entry name" value="YgfB-like"/>
</dbReference>
<dbReference type="InterPro" id="IPR036255">
    <property type="entry name" value="YgfB-like_sf"/>
</dbReference>
<evidence type="ECO:0000313" key="1">
    <source>
        <dbReference type="EMBL" id="GAA5194970.1"/>
    </source>
</evidence>
<dbReference type="SUPFAM" id="SSF101327">
    <property type="entry name" value="YgfB-like"/>
    <property type="match status" value="1"/>
</dbReference>
<protein>
    <submittedName>
        <fullName evidence="1">UPF0149 family protein</fullName>
    </submittedName>
</protein>
<dbReference type="EMBL" id="BAABLF010000030">
    <property type="protein sequence ID" value="GAA5194970.1"/>
    <property type="molecule type" value="Genomic_DNA"/>
</dbReference>
<dbReference type="Pfam" id="PF03695">
    <property type="entry name" value="UPF0149"/>
    <property type="match status" value="1"/>
</dbReference>
<gene>
    <name evidence="1" type="ORF">GCM10025772_29160</name>
</gene>
<reference evidence="2" key="1">
    <citation type="journal article" date="2019" name="Int. J. Syst. Evol. Microbiol.">
        <title>The Global Catalogue of Microorganisms (GCM) 10K type strain sequencing project: providing services to taxonomists for standard genome sequencing and annotation.</title>
        <authorList>
            <consortium name="The Broad Institute Genomics Platform"/>
            <consortium name="The Broad Institute Genome Sequencing Center for Infectious Disease"/>
            <person name="Wu L."/>
            <person name="Ma J."/>
        </authorList>
    </citation>
    <scope>NUCLEOTIDE SEQUENCE [LARGE SCALE GENOMIC DNA]</scope>
    <source>
        <strain evidence="2">JCM 18720</strain>
    </source>
</reference>
<proteinExistence type="predicted"/>
<name>A0ABP9SHE3_9GAMM</name>